<dbReference type="AlphaFoldDB" id="A0A3S1IHS7"/>
<sequence length="84" mass="9306">MAIIVTLNPELEALLRSKAAQQGQDVNLVASELLAGVLELEAQETQKAVQGIQQGLDDFEAGKFRSFDEFASEQRRKYNLPTDL</sequence>
<dbReference type="Proteomes" id="UP000271624">
    <property type="component" value="Unassembled WGS sequence"/>
</dbReference>
<organism evidence="1 2">
    <name type="scientific">Dulcicalothrix desertica PCC 7102</name>
    <dbReference type="NCBI Taxonomy" id="232991"/>
    <lineage>
        <taxon>Bacteria</taxon>
        <taxon>Bacillati</taxon>
        <taxon>Cyanobacteriota</taxon>
        <taxon>Cyanophyceae</taxon>
        <taxon>Nostocales</taxon>
        <taxon>Calotrichaceae</taxon>
        <taxon>Dulcicalothrix</taxon>
    </lineage>
</organism>
<accession>A0A3S1IHS7</accession>
<gene>
    <name evidence="1" type="ORF">DSM106972_083270</name>
</gene>
<name>A0A3S1IHS7_9CYAN</name>
<evidence type="ECO:0000313" key="1">
    <source>
        <dbReference type="EMBL" id="RUS97590.1"/>
    </source>
</evidence>
<protein>
    <submittedName>
        <fullName evidence="1">Uncharacterized protein</fullName>
    </submittedName>
</protein>
<dbReference type="OrthoDB" id="466929at2"/>
<proteinExistence type="predicted"/>
<evidence type="ECO:0000313" key="2">
    <source>
        <dbReference type="Proteomes" id="UP000271624"/>
    </source>
</evidence>
<reference evidence="1" key="1">
    <citation type="submission" date="2018-12" db="EMBL/GenBank/DDBJ databases">
        <authorList>
            <person name="Will S."/>
            <person name="Neumann-Schaal M."/>
            <person name="Henke P."/>
        </authorList>
    </citation>
    <scope>NUCLEOTIDE SEQUENCE</scope>
    <source>
        <strain evidence="1">PCC 7102</strain>
    </source>
</reference>
<reference evidence="1" key="2">
    <citation type="journal article" date="2019" name="Genome Biol. Evol.">
        <title>Day and night: Metabolic profiles and evolutionary relationships of six axenic non-marine cyanobacteria.</title>
        <authorList>
            <person name="Will S.E."/>
            <person name="Henke P."/>
            <person name="Boedeker C."/>
            <person name="Huang S."/>
            <person name="Brinkmann H."/>
            <person name="Rohde M."/>
            <person name="Jarek M."/>
            <person name="Friedl T."/>
            <person name="Seufert S."/>
            <person name="Schumacher M."/>
            <person name="Overmann J."/>
            <person name="Neumann-Schaal M."/>
            <person name="Petersen J."/>
        </authorList>
    </citation>
    <scope>NUCLEOTIDE SEQUENCE [LARGE SCALE GENOMIC DNA]</scope>
    <source>
        <strain evidence="1">PCC 7102</strain>
    </source>
</reference>
<comment type="caution">
    <text evidence="1">The sequence shown here is derived from an EMBL/GenBank/DDBJ whole genome shotgun (WGS) entry which is preliminary data.</text>
</comment>
<dbReference type="EMBL" id="RSCL01000031">
    <property type="protein sequence ID" value="RUS97590.1"/>
    <property type="molecule type" value="Genomic_DNA"/>
</dbReference>
<dbReference type="RefSeq" id="WP_127086358.1">
    <property type="nucleotide sequence ID" value="NZ_RSCL01000031.1"/>
</dbReference>
<keyword evidence="2" id="KW-1185">Reference proteome</keyword>